<evidence type="ECO:0000313" key="3">
    <source>
        <dbReference type="Proteomes" id="UP001165190"/>
    </source>
</evidence>
<dbReference type="AlphaFoldDB" id="A0A9W7I4A2"/>
<feature type="domain" description="Reverse transcriptase zinc-binding" evidence="1">
    <location>
        <begin position="368"/>
        <end position="451"/>
    </location>
</feature>
<evidence type="ECO:0000313" key="2">
    <source>
        <dbReference type="EMBL" id="GMI87280.1"/>
    </source>
</evidence>
<accession>A0A9W7I4A2</accession>
<organism evidence="2 3">
    <name type="scientific">Hibiscus trionum</name>
    <name type="common">Flower of an hour</name>
    <dbReference type="NCBI Taxonomy" id="183268"/>
    <lineage>
        <taxon>Eukaryota</taxon>
        <taxon>Viridiplantae</taxon>
        <taxon>Streptophyta</taxon>
        <taxon>Embryophyta</taxon>
        <taxon>Tracheophyta</taxon>
        <taxon>Spermatophyta</taxon>
        <taxon>Magnoliopsida</taxon>
        <taxon>eudicotyledons</taxon>
        <taxon>Gunneridae</taxon>
        <taxon>Pentapetalae</taxon>
        <taxon>rosids</taxon>
        <taxon>malvids</taxon>
        <taxon>Malvales</taxon>
        <taxon>Malvaceae</taxon>
        <taxon>Malvoideae</taxon>
        <taxon>Hibiscus</taxon>
    </lineage>
</organism>
<dbReference type="PANTHER" id="PTHR33116:SF70">
    <property type="entry name" value="NON-LTR RETROELEMENT REVERSE TRANSCRIPTASE-LIKE PROTEIN"/>
    <property type="match status" value="1"/>
</dbReference>
<dbReference type="OrthoDB" id="1434716at2759"/>
<proteinExistence type="predicted"/>
<protein>
    <recommendedName>
        <fullName evidence="1">Reverse transcriptase zinc-binding domain-containing protein</fullName>
    </recommendedName>
</protein>
<dbReference type="PANTHER" id="PTHR33116">
    <property type="entry name" value="REVERSE TRANSCRIPTASE ZINC-BINDING DOMAIN-CONTAINING PROTEIN-RELATED-RELATED"/>
    <property type="match status" value="1"/>
</dbReference>
<dbReference type="EMBL" id="BSYR01000022">
    <property type="protein sequence ID" value="GMI87280.1"/>
    <property type="molecule type" value="Genomic_DNA"/>
</dbReference>
<name>A0A9W7I4A2_HIBTR</name>
<dbReference type="Pfam" id="PF13966">
    <property type="entry name" value="zf-RVT"/>
    <property type="match status" value="1"/>
</dbReference>
<evidence type="ECO:0000259" key="1">
    <source>
        <dbReference type="Pfam" id="PF13966"/>
    </source>
</evidence>
<keyword evidence="3" id="KW-1185">Reference proteome</keyword>
<comment type="caution">
    <text evidence="2">The sequence shown here is derived from an EMBL/GenBank/DDBJ whole genome shotgun (WGS) entry which is preliminary data.</text>
</comment>
<gene>
    <name evidence="2" type="ORF">HRI_002397300</name>
</gene>
<dbReference type="Proteomes" id="UP001165190">
    <property type="component" value="Unassembled WGS sequence"/>
</dbReference>
<sequence>MERLAHSIEDCVVAGRWKPVHLSRNGPGISHLFFADDLVLFAEASPEQLALIKGVLEDFCLCSGHRVSVAKTQIYFSKNCLTGIRDLVGVTLGFEVVEDLGKYLGVPLLHSRVTKSTYAYVLANMRRRLSGWVAQSLSLAGRVTLAKSVLQAILSYVIQATWLPKGLCKEMEKLIRRFVWGGSDEKRGVSLVSWDVMQQPMEDGGMGMKDLGRQNEAFLMKVGFELVMNSDKLWVRVLRDKYSWQGGVPASITRGCCSRLWRGLSRVWEAIKSCVCWNVRDGETTDLWYDVWLGNEGPLSAYYVLPGTPPPTKVAAMVTDEGGWNWNLLNQLLPPSIVQLFVATPPPRSWFGSDCPGYRWTDNMLCIVRSAYSELAVRHEGENQRMWKLIWALHLPNRVKMFLWLVLRKGLLTNMERQRRHMCADGTCAICQMGQEDIDHVLRRCPFARQV</sequence>
<reference evidence="2" key="1">
    <citation type="submission" date="2023-05" db="EMBL/GenBank/DDBJ databases">
        <title>Genome and transcriptome analyses reveal genes involved in the formation of fine ridges on petal epidermal cells in Hibiscus trionum.</title>
        <authorList>
            <person name="Koshimizu S."/>
            <person name="Masuda S."/>
            <person name="Ishii T."/>
            <person name="Shirasu K."/>
            <person name="Hoshino A."/>
            <person name="Arita M."/>
        </authorList>
    </citation>
    <scope>NUCLEOTIDE SEQUENCE</scope>
    <source>
        <strain evidence="2">Hamamatsu line</strain>
    </source>
</reference>
<dbReference type="InterPro" id="IPR026960">
    <property type="entry name" value="RVT-Znf"/>
</dbReference>